<name>A0A8R1TMT6_ONCVO</name>
<proteinExistence type="predicted"/>
<sequence>MIRRCNEIAKEMIDMDRMLNALNFFARYEMAEEFVPVFKEFFETELKKKFEAKEKNRISGKKRHHGAVY</sequence>
<evidence type="ECO:0000313" key="1">
    <source>
        <dbReference type="EnsemblMetazoa" id="OVOC13405.1"/>
    </source>
</evidence>
<dbReference type="AlphaFoldDB" id="A0A8R1TMT6"/>
<dbReference type="Proteomes" id="UP000024404">
    <property type="component" value="Unassembled WGS sequence"/>
</dbReference>
<organism evidence="1 2">
    <name type="scientific">Onchocerca volvulus</name>
    <dbReference type="NCBI Taxonomy" id="6282"/>
    <lineage>
        <taxon>Eukaryota</taxon>
        <taxon>Metazoa</taxon>
        <taxon>Ecdysozoa</taxon>
        <taxon>Nematoda</taxon>
        <taxon>Chromadorea</taxon>
        <taxon>Rhabditida</taxon>
        <taxon>Spirurina</taxon>
        <taxon>Spiruromorpha</taxon>
        <taxon>Filarioidea</taxon>
        <taxon>Onchocercidae</taxon>
        <taxon>Onchocerca</taxon>
    </lineage>
</organism>
<dbReference type="EnsemblMetazoa" id="OVOC13405.1">
    <property type="protein sequence ID" value="OVOC13405.1"/>
    <property type="gene ID" value="WBGene00255413"/>
</dbReference>
<accession>A0A8R1TMT6</accession>
<reference evidence="2" key="1">
    <citation type="submission" date="2013-10" db="EMBL/GenBank/DDBJ databases">
        <title>Genome sequencing of Onchocerca volvulus.</title>
        <authorList>
            <person name="Cotton J."/>
            <person name="Tsai J."/>
            <person name="Stanley E."/>
            <person name="Tracey A."/>
            <person name="Holroyd N."/>
            <person name="Lustigman S."/>
            <person name="Berriman M."/>
        </authorList>
    </citation>
    <scope>NUCLEOTIDE SEQUENCE</scope>
</reference>
<reference evidence="1" key="2">
    <citation type="submission" date="2022-06" db="UniProtKB">
        <authorList>
            <consortium name="EnsemblMetazoa"/>
        </authorList>
    </citation>
    <scope>IDENTIFICATION</scope>
</reference>
<dbReference type="EMBL" id="CMVM020000074">
    <property type="status" value="NOT_ANNOTATED_CDS"/>
    <property type="molecule type" value="Genomic_DNA"/>
</dbReference>
<evidence type="ECO:0000313" key="2">
    <source>
        <dbReference type="Proteomes" id="UP000024404"/>
    </source>
</evidence>
<protein>
    <submittedName>
        <fullName evidence="1">Uncharacterized protein</fullName>
    </submittedName>
</protein>
<keyword evidence="2" id="KW-1185">Reference proteome</keyword>